<evidence type="ECO:0000313" key="5">
    <source>
        <dbReference type="EMBL" id="EFM25540.1"/>
    </source>
</evidence>
<feature type="domain" description="HTH gntR-type" evidence="4">
    <location>
        <begin position="11"/>
        <end position="79"/>
    </location>
</feature>
<dbReference type="InterPro" id="IPR036388">
    <property type="entry name" value="WH-like_DNA-bd_sf"/>
</dbReference>
<dbReference type="EMBL" id="AEEH01000032">
    <property type="protein sequence ID" value="EFM25540.1"/>
    <property type="molecule type" value="Genomic_DNA"/>
</dbReference>
<dbReference type="CDD" id="cd07377">
    <property type="entry name" value="WHTH_GntR"/>
    <property type="match status" value="1"/>
</dbReference>
<comment type="caution">
    <text evidence="5">The sequence shown here is derived from an EMBL/GenBank/DDBJ whole genome shotgun (WGS) entry which is preliminary data.</text>
</comment>
<organism evidence="5 6">
    <name type="scientific">Peptoniphilus duerdenii ATCC BAA-1640</name>
    <dbReference type="NCBI Taxonomy" id="862517"/>
    <lineage>
        <taxon>Bacteria</taxon>
        <taxon>Bacillati</taxon>
        <taxon>Bacillota</taxon>
        <taxon>Tissierellia</taxon>
        <taxon>Tissierellales</taxon>
        <taxon>Peptoniphilaceae</taxon>
        <taxon>Peptoniphilus</taxon>
    </lineage>
</organism>
<dbReference type="OrthoDB" id="9801546at2"/>
<evidence type="ECO:0000256" key="1">
    <source>
        <dbReference type="ARBA" id="ARBA00023015"/>
    </source>
</evidence>
<keyword evidence="3" id="KW-0804">Transcription</keyword>
<sequence length="121" mass="13757">MIYKIDTTKDTPIYIQIRNMFVNLIAYGELKRGDPIPSVRSLASDLNLNIMTVQKAYTLLKDEGFIEVDRSVGSRIYSDASLKCEAYEENLEDLFKEAIARGYSKDEVEVILDGIYDNSTC</sequence>
<dbReference type="PANTHER" id="PTHR38445">
    <property type="entry name" value="HTH-TYPE TRANSCRIPTIONAL REPRESSOR YTRA"/>
    <property type="match status" value="1"/>
</dbReference>
<dbReference type="Pfam" id="PF00392">
    <property type="entry name" value="GntR"/>
    <property type="match status" value="1"/>
</dbReference>
<evidence type="ECO:0000256" key="3">
    <source>
        <dbReference type="ARBA" id="ARBA00023163"/>
    </source>
</evidence>
<dbReference type="InterPro" id="IPR000524">
    <property type="entry name" value="Tscrpt_reg_HTH_GntR"/>
</dbReference>
<dbReference type="SUPFAM" id="SSF46785">
    <property type="entry name" value="Winged helix' DNA-binding domain"/>
    <property type="match status" value="1"/>
</dbReference>
<evidence type="ECO:0000259" key="4">
    <source>
        <dbReference type="PROSITE" id="PS50949"/>
    </source>
</evidence>
<dbReference type="PROSITE" id="PS50949">
    <property type="entry name" value="HTH_GNTR"/>
    <property type="match status" value="1"/>
</dbReference>
<dbReference type="HOGENOM" id="CLU_017584_10_2_9"/>
<evidence type="ECO:0000313" key="6">
    <source>
        <dbReference type="Proteomes" id="UP000003280"/>
    </source>
</evidence>
<keyword evidence="6" id="KW-1185">Reference proteome</keyword>
<dbReference type="eggNOG" id="COG1725">
    <property type="taxonomic scope" value="Bacteria"/>
</dbReference>
<dbReference type="InterPro" id="IPR036390">
    <property type="entry name" value="WH_DNA-bd_sf"/>
</dbReference>
<accession>E0NKX2</accession>
<proteinExistence type="predicted"/>
<dbReference type="PANTHER" id="PTHR38445:SF12">
    <property type="entry name" value="GNTR-FAMILY TRANSCRIPTIONAL REGULATOR"/>
    <property type="match status" value="1"/>
</dbReference>
<dbReference type="SMART" id="SM00345">
    <property type="entry name" value="HTH_GNTR"/>
    <property type="match status" value="1"/>
</dbReference>
<dbReference type="Proteomes" id="UP000003280">
    <property type="component" value="Unassembled WGS sequence"/>
</dbReference>
<dbReference type="AlphaFoldDB" id="E0NKX2"/>
<dbReference type="RefSeq" id="WP_008901626.1">
    <property type="nucleotide sequence ID" value="NZ_GL397071.1"/>
</dbReference>
<dbReference type="Gene3D" id="1.10.10.10">
    <property type="entry name" value="Winged helix-like DNA-binding domain superfamily/Winged helix DNA-binding domain"/>
    <property type="match status" value="1"/>
</dbReference>
<reference evidence="5 6" key="1">
    <citation type="submission" date="2010-07" db="EMBL/GenBank/DDBJ databases">
        <authorList>
            <person name="Muzny D."/>
            <person name="Qin X."/>
            <person name="Deng J."/>
            <person name="Jiang H."/>
            <person name="Liu Y."/>
            <person name="Qu J."/>
            <person name="Song X.-Z."/>
            <person name="Zhang L."/>
            <person name="Thornton R."/>
            <person name="Coyle M."/>
            <person name="Francisco L."/>
            <person name="Jackson L."/>
            <person name="Javaid M."/>
            <person name="Korchina V."/>
            <person name="Kovar C."/>
            <person name="Mata R."/>
            <person name="Mathew T."/>
            <person name="Ngo R."/>
            <person name="Nguyen L."/>
            <person name="Nguyen N."/>
            <person name="Okwuonu G."/>
            <person name="Ongeri F."/>
            <person name="Pham C."/>
            <person name="Simmons D."/>
            <person name="Wilczek-Boney K."/>
            <person name="Hale W."/>
            <person name="Jakkamsetti A."/>
            <person name="Pham P."/>
            <person name="Ruth R."/>
            <person name="San Lucas F."/>
            <person name="Warren J."/>
            <person name="Zhang J."/>
            <person name="Zhao Z."/>
            <person name="Zhou C."/>
            <person name="Zhu D."/>
            <person name="Lee S."/>
            <person name="Bess C."/>
            <person name="Blankenburg K."/>
            <person name="Forbes L."/>
            <person name="Fu Q."/>
            <person name="Gubbala S."/>
            <person name="Hirani K."/>
            <person name="Jayaseelan J.C."/>
            <person name="Lara F."/>
            <person name="Munidasa M."/>
            <person name="Palculict T."/>
            <person name="Patil S."/>
            <person name="Pu L.-L."/>
            <person name="Saada N."/>
            <person name="Tang L."/>
            <person name="Weissenberger G."/>
            <person name="Zhu Y."/>
            <person name="Hemphill L."/>
            <person name="Shang Y."/>
            <person name="Youmans B."/>
            <person name="Ayvaz T."/>
            <person name="Ross M."/>
            <person name="Santibanez J."/>
            <person name="Aqrawi P."/>
            <person name="Gross S."/>
            <person name="Joshi V."/>
            <person name="Fowler G."/>
            <person name="Nazareth L."/>
            <person name="Reid J."/>
            <person name="Worley K."/>
            <person name="Petrosino J."/>
            <person name="Highlander S."/>
            <person name="Gibbs R."/>
        </authorList>
    </citation>
    <scope>NUCLEOTIDE SEQUENCE [LARGE SCALE GENOMIC DNA]</scope>
    <source>
        <strain evidence="5 6">ATCC BAA-1640</strain>
    </source>
</reference>
<keyword evidence="2" id="KW-0238">DNA-binding</keyword>
<evidence type="ECO:0000256" key="2">
    <source>
        <dbReference type="ARBA" id="ARBA00023125"/>
    </source>
</evidence>
<dbReference type="STRING" id="862517.HMPREF9225_0811"/>
<keyword evidence="1" id="KW-0805">Transcription regulation</keyword>
<gene>
    <name evidence="5" type="ORF">HMPREF9225_0811</name>
</gene>
<dbReference type="GO" id="GO:0003677">
    <property type="term" value="F:DNA binding"/>
    <property type="evidence" value="ECO:0007669"/>
    <property type="project" value="UniProtKB-KW"/>
</dbReference>
<protein>
    <submittedName>
        <fullName evidence="5">Transcriptional regulator, GntR family</fullName>
    </submittedName>
</protein>
<dbReference type="GO" id="GO:0003700">
    <property type="term" value="F:DNA-binding transcription factor activity"/>
    <property type="evidence" value="ECO:0007669"/>
    <property type="project" value="InterPro"/>
</dbReference>
<name>E0NKX2_9FIRM</name>